<dbReference type="InterPro" id="IPR051781">
    <property type="entry name" value="Metallo-dep_Hydrolase"/>
</dbReference>
<sequence length="446" mass="47216">MTESRKSPELAGPVASGSVFVYGANVVDVADGKVLTGRNVLVERDRITAVGRFEAPAGVSVLDARGRFLIPGLWDMHVHGFDEAYLPAFLGNGVTGVRQMAGAPVHADWRRRLAAGEVFGPRMVFGSRIIDGPRPSRPGSIAVTTPADARAAVTTCVGERAEFLKVYSQLPRDAYFALLAEAELAGIDVVGHVPFEVPVLAAAQRGIEHLDGVLVGASSEREELTAGFAGLDAGDPAGMFGRLSELTHRAAGTTDPARLAELRDSFLANGTWHVPTLAVHQAKATMGTPEFALRPYLAHIEPVLRQGWARAADWRSPDPAAEQRLFERYLEVTGELHRAGVPLLAGSDTFVPGFSLHDELELLVRAGLSPAAALRAATLDPARFLGVTDRFGAVAPGRIADLVVLEDNPLADIAHTRRVAAVLFGGMVLSSPAVLAAAPADRPAAR</sequence>
<dbReference type="Proteomes" id="UP000533598">
    <property type="component" value="Unassembled WGS sequence"/>
</dbReference>
<dbReference type="InterPro" id="IPR006680">
    <property type="entry name" value="Amidohydro-rel"/>
</dbReference>
<dbReference type="Pfam" id="PF01979">
    <property type="entry name" value="Amidohydro_1"/>
    <property type="match status" value="1"/>
</dbReference>
<dbReference type="RefSeq" id="WP_185003915.1">
    <property type="nucleotide sequence ID" value="NZ_BAAAUI010000027.1"/>
</dbReference>
<dbReference type="EMBL" id="JACHMH010000001">
    <property type="protein sequence ID" value="MBB4678036.1"/>
    <property type="molecule type" value="Genomic_DNA"/>
</dbReference>
<reference evidence="2 3" key="1">
    <citation type="submission" date="2020-08" db="EMBL/GenBank/DDBJ databases">
        <title>Sequencing the genomes of 1000 actinobacteria strains.</title>
        <authorList>
            <person name="Klenk H.-P."/>
        </authorList>
    </citation>
    <scope>NUCLEOTIDE SEQUENCE [LARGE SCALE GENOMIC DNA]</scope>
    <source>
        <strain evidence="2 3">DSM 44230</strain>
    </source>
</reference>
<dbReference type="PANTHER" id="PTHR43135:SF3">
    <property type="entry name" value="ALPHA-D-RIBOSE 1-METHYLPHOSPHONATE 5-TRIPHOSPHATE DIPHOSPHATASE"/>
    <property type="match status" value="1"/>
</dbReference>
<dbReference type="Gene3D" id="2.30.40.10">
    <property type="entry name" value="Urease, subunit C, domain 1"/>
    <property type="match status" value="1"/>
</dbReference>
<dbReference type="Gene3D" id="3.40.50.10910">
    <property type="entry name" value="Amidohydrolase"/>
    <property type="match status" value="1"/>
</dbReference>
<gene>
    <name evidence="2" type="ORF">HNR67_004154</name>
</gene>
<accession>A0A7W7FTC8</accession>
<protein>
    <recommendedName>
        <fullName evidence="1">Amidohydrolase-related domain-containing protein</fullName>
    </recommendedName>
</protein>
<dbReference type="Gene3D" id="3.30.110.90">
    <property type="entry name" value="Amidohydrolase"/>
    <property type="match status" value="1"/>
</dbReference>
<organism evidence="2 3">
    <name type="scientific">Crossiella cryophila</name>
    <dbReference type="NCBI Taxonomy" id="43355"/>
    <lineage>
        <taxon>Bacteria</taxon>
        <taxon>Bacillati</taxon>
        <taxon>Actinomycetota</taxon>
        <taxon>Actinomycetes</taxon>
        <taxon>Pseudonocardiales</taxon>
        <taxon>Pseudonocardiaceae</taxon>
        <taxon>Crossiella</taxon>
    </lineage>
</organism>
<dbReference type="GO" id="GO:0016810">
    <property type="term" value="F:hydrolase activity, acting on carbon-nitrogen (but not peptide) bonds"/>
    <property type="evidence" value="ECO:0007669"/>
    <property type="project" value="InterPro"/>
</dbReference>
<dbReference type="InterPro" id="IPR011059">
    <property type="entry name" value="Metal-dep_hydrolase_composite"/>
</dbReference>
<dbReference type="PANTHER" id="PTHR43135">
    <property type="entry name" value="ALPHA-D-RIBOSE 1-METHYLPHOSPHONATE 5-TRIPHOSPHATE DIPHOSPHATASE"/>
    <property type="match status" value="1"/>
</dbReference>
<dbReference type="SUPFAM" id="SSF51338">
    <property type="entry name" value="Composite domain of metallo-dependent hydrolases"/>
    <property type="match status" value="1"/>
</dbReference>
<dbReference type="SUPFAM" id="SSF51556">
    <property type="entry name" value="Metallo-dependent hydrolases"/>
    <property type="match status" value="1"/>
</dbReference>
<evidence type="ECO:0000259" key="1">
    <source>
        <dbReference type="Pfam" id="PF01979"/>
    </source>
</evidence>
<evidence type="ECO:0000313" key="2">
    <source>
        <dbReference type="EMBL" id="MBB4678036.1"/>
    </source>
</evidence>
<dbReference type="Gene3D" id="1.20.58.520">
    <property type="entry name" value="Amidohydrolase"/>
    <property type="match status" value="1"/>
</dbReference>
<keyword evidence="3" id="KW-1185">Reference proteome</keyword>
<dbReference type="AlphaFoldDB" id="A0A7W7FTC8"/>
<evidence type="ECO:0000313" key="3">
    <source>
        <dbReference type="Proteomes" id="UP000533598"/>
    </source>
</evidence>
<feature type="domain" description="Amidohydrolase-related" evidence="1">
    <location>
        <begin position="334"/>
        <end position="426"/>
    </location>
</feature>
<proteinExistence type="predicted"/>
<name>A0A7W7FTC8_9PSEU</name>
<comment type="caution">
    <text evidence="2">The sequence shown here is derived from an EMBL/GenBank/DDBJ whole genome shotgun (WGS) entry which is preliminary data.</text>
</comment>
<dbReference type="InterPro" id="IPR032466">
    <property type="entry name" value="Metal_Hydrolase"/>
</dbReference>